<protein>
    <submittedName>
        <fullName evidence="3">Uncharacterized protein</fullName>
    </submittedName>
</protein>
<organism evidence="3 4">
    <name type="scientific">Stephania cephalantha</name>
    <dbReference type="NCBI Taxonomy" id="152367"/>
    <lineage>
        <taxon>Eukaryota</taxon>
        <taxon>Viridiplantae</taxon>
        <taxon>Streptophyta</taxon>
        <taxon>Embryophyta</taxon>
        <taxon>Tracheophyta</taxon>
        <taxon>Spermatophyta</taxon>
        <taxon>Magnoliopsida</taxon>
        <taxon>Ranunculales</taxon>
        <taxon>Menispermaceae</taxon>
        <taxon>Menispermoideae</taxon>
        <taxon>Cissampelideae</taxon>
        <taxon>Stephania</taxon>
    </lineage>
</organism>
<name>A0AAP0ECA7_9MAGN</name>
<feature type="region of interest" description="Disordered" evidence="1">
    <location>
        <begin position="72"/>
        <end position="99"/>
    </location>
</feature>
<reference evidence="3 4" key="1">
    <citation type="submission" date="2024-01" db="EMBL/GenBank/DDBJ databases">
        <title>Genome assemblies of Stephania.</title>
        <authorList>
            <person name="Yang L."/>
        </authorList>
    </citation>
    <scope>NUCLEOTIDE SEQUENCE [LARGE SCALE GENOMIC DNA]</scope>
    <source>
        <strain evidence="3">JXDWG</strain>
        <tissue evidence="3">Leaf</tissue>
    </source>
</reference>
<proteinExistence type="predicted"/>
<dbReference type="AlphaFoldDB" id="A0AAP0ECA7"/>
<keyword evidence="4" id="KW-1185">Reference proteome</keyword>
<dbReference type="EMBL" id="JBBNAG010000012">
    <property type="protein sequence ID" value="KAK9088912.1"/>
    <property type="molecule type" value="Genomic_DNA"/>
</dbReference>
<evidence type="ECO:0000256" key="2">
    <source>
        <dbReference type="SAM" id="Phobius"/>
    </source>
</evidence>
<comment type="caution">
    <text evidence="3">The sequence shown here is derived from an EMBL/GenBank/DDBJ whole genome shotgun (WGS) entry which is preliminary data.</text>
</comment>
<sequence>MSILRSIYWTFITFIGSYLAVAATESCSGGAGVADDSGARLGRAARIAGYADGHHPQNVEVRSRRIGRQQWRSRFAGGGRDGRDGEMAEGSSVNDGEMAEVRAPVSARAAALNGVVARR</sequence>
<evidence type="ECO:0000313" key="4">
    <source>
        <dbReference type="Proteomes" id="UP001419268"/>
    </source>
</evidence>
<evidence type="ECO:0000256" key="1">
    <source>
        <dbReference type="SAM" id="MobiDB-lite"/>
    </source>
</evidence>
<gene>
    <name evidence="3" type="ORF">Scep_027994</name>
</gene>
<keyword evidence="2" id="KW-1133">Transmembrane helix</keyword>
<evidence type="ECO:0000313" key="3">
    <source>
        <dbReference type="EMBL" id="KAK9088912.1"/>
    </source>
</evidence>
<keyword evidence="2" id="KW-0812">Transmembrane</keyword>
<accession>A0AAP0ECA7</accession>
<dbReference type="Proteomes" id="UP001419268">
    <property type="component" value="Unassembled WGS sequence"/>
</dbReference>
<keyword evidence="2" id="KW-0472">Membrane</keyword>
<feature type="transmembrane region" description="Helical" evidence="2">
    <location>
        <begin position="7"/>
        <end position="24"/>
    </location>
</feature>